<evidence type="ECO:0000313" key="1">
    <source>
        <dbReference type="EMBL" id="MBW94562.1"/>
    </source>
</evidence>
<sequence>MQMALTSCKIDVCLFCLSLNLFNNLWWCEEKSLFSWLFSCFYPFCIFDLQKEFAEQGQWLMNCTFPMHQRNTFNSKLSKGFFFGSSWTEHGIFNPAHAK</sequence>
<dbReference type="EMBL" id="GGEC01014079">
    <property type="protein sequence ID" value="MBW94562.1"/>
    <property type="molecule type" value="Transcribed_RNA"/>
</dbReference>
<protein>
    <submittedName>
        <fullName evidence="1">Uncharacterized protein</fullName>
    </submittedName>
</protein>
<reference evidence="1" key="1">
    <citation type="submission" date="2018-02" db="EMBL/GenBank/DDBJ databases">
        <title>Rhizophora mucronata_Transcriptome.</title>
        <authorList>
            <person name="Meera S.P."/>
            <person name="Sreeshan A."/>
            <person name="Augustine A."/>
        </authorList>
    </citation>
    <scope>NUCLEOTIDE SEQUENCE</scope>
    <source>
        <tissue evidence="1">Leaf</tissue>
    </source>
</reference>
<dbReference type="AlphaFoldDB" id="A0A2P2JM67"/>
<organism evidence="1">
    <name type="scientific">Rhizophora mucronata</name>
    <name type="common">Asiatic mangrove</name>
    <dbReference type="NCBI Taxonomy" id="61149"/>
    <lineage>
        <taxon>Eukaryota</taxon>
        <taxon>Viridiplantae</taxon>
        <taxon>Streptophyta</taxon>
        <taxon>Embryophyta</taxon>
        <taxon>Tracheophyta</taxon>
        <taxon>Spermatophyta</taxon>
        <taxon>Magnoliopsida</taxon>
        <taxon>eudicotyledons</taxon>
        <taxon>Gunneridae</taxon>
        <taxon>Pentapetalae</taxon>
        <taxon>rosids</taxon>
        <taxon>fabids</taxon>
        <taxon>Malpighiales</taxon>
        <taxon>Rhizophoraceae</taxon>
        <taxon>Rhizophora</taxon>
    </lineage>
</organism>
<proteinExistence type="predicted"/>
<name>A0A2P2JM67_RHIMU</name>
<accession>A0A2P2JM67</accession>